<dbReference type="Proteomes" id="UP000002700">
    <property type="component" value="Chromosome I"/>
</dbReference>
<accession>Q3JST9</accession>
<proteinExistence type="predicted"/>
<dbReference type="EMBL" id="CP000124">
    <property type="protein sequence ID" value="ABA47482.1"/>
    <property type="molecule type" value="Genomic_DNA"/>
</dbReference>
<evidence type="ECO:0000313" key="2">
    <source>
        <dbReference type="Proteomes" id="UP000002700"/>
    </source>
</evidence>
<name>Q3JST9_BURP1</name>
<dbReference type="KEGG" id="bpm:BURPS1710b_1965"/>
<reference evidence="1 2" key="1">
    <citation type="submission" date="2005-09" db="EMBL/GenBank/DDBJ databases">
        <authorList>
            <person name="Woods D.E."/>
            <person name="Nierman W.C."/>
        </authorList>
    </citation>
    <scope>NUCLEOTIDE SEQUENCE [LARGE SCALE GENOMIC DNA]</scope>
    <source>
        <strain evidence="1 2">1710b</strain>
    </source>
</reference>
<dbReference type="HOGENOM" id="CLU_3077655_0_0_4"/>
<sequence length="52" mass="5658">MVEARSENALERRVNLSEQAANAVAGLRYLGGQVVVETAQHSEFGERLVSQS</sequence>
<gene>
    <name evidence="1" type="ordered locus">BURPS1710b_1965</name>
</gene>
<dbReference type="EnsemblBacteria" id="ABA47482">
    <property type="protein sequence ID" value="ABA47482"/>
    <property type="gene ID" value="BURPS1710b_1965"/>
</dbReference>
<organism evidence="1 2">
    <name type="scientific">Burkholderia pseudomallei (strain 1710b)</name>
    <dbReference type="NCBI Taxonomy" id="320372"/>
    <lineage>
        <taxon>Bacteria</taxon>
        <taxon>Pseudomonadati</taxon>
        <taxon>Pseudomonadota</taxon>
        <taxon>Betaproteobacteria</taxon>
        <taxon>Burkholderiales</taxon>
        <taxon>Burkholderiaceae</taxon>
        <taxon>Burkholderia</taxon>
        <taxon>pseudomallei group</taxon>
    </lineage>
</organism>
<protein>
    <submittedName>
        <fullName evidence="1">Uncharacterized protein</fullName>
    </submittedName>
</protein>
<evidence type="ECO:0000313" key="1">
    <source>
        <dbReference type="EMBL" id="ABA47482.1"/>
    </source>
</evidence>
<dbReference type="AlphaFoldDB" id="Q3JST9"/>